<dbReference type="AlphaFoldDB" id="C3MM89"/>
<evidence type="ECO:0000259" key="2">
    <source>
        <dbReference type="Pfam" id="PF00534"/>
    </source>
</evidence>
<dbReference type="HOGENOM" id="CLU_009583_43_0_2"/>
<dbReference type="PANTHER" id="PTHR46401:SF2">
    <property type="entry name" value="GLYCOSYLTRANSFERASE WBBK-RELATED"/>
    <property type="match status" value="1"/>
</dbReference>
<dbReference type="CAZy" id="GT4">
    <property type="family name" value="Glycosyltransferase Family 4"/>
</dbReference>
<proteinExistence type="predicted"/>
<sequence length="392" mass="44634">MNISLMRISFVLPGTYTAGGVRYVFEVANGLKDKGYDVNILSLTGDHSWFNGLKVKVIYKQLKLNKISLVLYYIYKLYKYIYYRNSKGRPYDALIAFSSLLDIKYDIITELADFIQNFDSDIVIATYYLTAFSVWFSQSKRPFYLMQDFPELVENNEGKIGLNMFKLSLKLPFSFVTVSSYTKQLILDNNPTARVTIANPGVNLEVFRPKRELQNDNKRRVMLILRGPKYKSDNIGLEVLKIVNKKIPIHALIVGSKNLVKRYSKTIGIDFSYTVFSNVDDEKLSRLYSSADAFIFTSYAEGFGLPPLEAMACGTPVVMSDNKGSMDYAVNGYNALVSQPGDVKSLSDNLIKVLQDDKLREKLIENGLETAKRFTWSSTVNNFEKALREELL</sequence>
<feature type="domain" description="Glycosyl transferase family 1" evidence="2">
    <location>
        <begin position="212"/>
        <end position="367"/>
    </location>
</feature>
<organism evidence="3 4">
    <name type="scientific">Saccharolobus islandicus (strain L.S.2.15 / Lassen #1)</name>
    <name type="common">Sulfolobus islandicus</name>
    <dbReference type="NCBI Taxonomy" id="429572"/>
    <lineage>
        <taxon>Archaea</taxon>
        <taxon>Thermoproteota</taxon>
        <taxon>Thermoprotei</taxon>
        <taxon>Sulfolobales</taxon>
        <taxon>Sulfolobaceae</taxon>
        <taxon>Saccharolobus</taxon>
    </lineage>
</organism>
<dbReference type="SUPFAM" id="SSF53756">
    <property type="entry name" value="UDP-Glycosyltransferase/glycogen phosphorylase"/>
    <property type="match status" value="1"/>
</dbReference>
<evidence type="ECO:0000256" key="1">
    <source>
        <dbReference type="ARBA" id="ARBA00022679"/>
    </source>
</evidence>
<dbReference type="Gene3D" id="3.40.50.11090">
    <property type="match status" value="1"/>
</dbReference>
<protein>
    <submittedName>
        <fullName evidence="3">Glycosyl transferase group 1</fullName>
    </submittedName>
</protein>
<dbReference type="Proteomes" id="UP000001747">
    <property type="component" value="Chromosome"/>
</dbReference>
<evidence type="ECO:0000313" key="3">
    <source>
        <dbReference type="EMBL" id="ACP34712.1"/>
    </source>
</evidence>
<name>C3MM89_SACI2</name>
<dbReference type="CDD" id="cd03801">
    <property type="entry name" value="GT4_PimA-like"/>
    <property type="match status" value="1"/>
</dbReference>
<dbReference type="KEGG" id="sis:LS215_0625"/>
<dbReference type="InterPro" id="IPR001296">
    <property type="entry name" value="Glyco_trans_1"/>
</dbReference>
<dbReference type="EMBL" id="CP001399">
    <property type="protein sequence ID" value="ACP34712.1"/>
    <property type="molecule type" value="Genomic_DNA"/>
</dbReference>
<dbReference type="Gene3D" id="3.40.50.2000">
    <property type="entry name" value="Glycogen Phosphorylase B"/>
    <property type="match status" value="1"/>
</dbReference>
<gene>
    <name evidence="3" type="ordered locus">LS215_0625</name>
</gene>
<evidence type="ECO:0000313" key="4">
    <source>
        <dbReference type="Proteomes" id="UP000001747"/>
    </source>
</evidence>
<dbReference type="PANTHER" id="PTHR46401">
    <property type="entry name" value="GLYCOSYLTRANSFERASE WBBK-RELATED"/>
    <property type="match status" value="1"/>
</dbReference>
<keyword evidence="1 3" id="KW-0808">Transferase</keyword>
<accession>C3MM89</accession>
<dbReference type="GO" id="GO:0016757">
    <property type="term" value="F:glycosyltransferase activity"/>
    <property type="evidence" value="ECO:0007669"/>
    <property type="project" value="InterPro"/>
</dbReference>
<dbReference type="Pfam" id="PF00534">
    <property type="entry name" value="Glycos_transf_1"/>
    <property type="match status" value="1"/>
</dbReference>
<reference evidence="3 4" key="1">
    <citation type="journal article" date="2009" name="Proc. Natl. Acad. Sci. U.S.A.">
        <title>Biogeography of the Sulfolobus islandicus pan-genome.</title>
        <authorList>
            <person name="Reno M.L."/>
            <person name="Held N.L."/>
            <person name="Fields C.J."/>
            <person name="Burke P.V."/>
            <person name="Whitaker R.J."/>
        </authorList>
    </citation>
    <scope>NUCLEOTIDE SEQUENCE [LARGE SCALE GENOMIC DNA]</scope>
    <source>
        <strain evidence="4">L.S.2.15 / Lassen #1</strain>
    </source>
</reference>